<feature type="domain" description="Histidine kinase/HSP90-like ATPase" evidence="10">
    <location>
        <begin position="294"/>
        <end position="377"/>
    </location>
</feature>
<organism evidence="12 13">
    <name type="scientific">Luteococcus peritonei</name>
    <dbReference type="NCBI Taxonomy" id="88874"/>
    <lineage>
        <taxon>Bacteria</taxon>
        <taxon>Bacillati</taxon>
        <taxon>Actinomycetota</taxon>
        <taxon>Actinomycetes</taxon>
        <taxon>Propionibacteriales</taxon>
        <taxon>Propionibacteriaceae</taxon>
        <taxon>Luteococcus</taxon>
    </lineage>
</organism>
<keyword evidence="4" id="KW-0808">Transferase</keyword>
<dbReference type="EMBL" id="JBHUFZ010000030">
    <property type="protein sequence ID" value="MFD1891148.1"/>
    <property type="molecule type" value="Genomic_DNA"/>
</dbReference>
<evidence type="ECO:0000256" key="8">
    <source>
        <dbReference type="ARBA" id="ARBA00023012"/>
    </source>
</evidence>
<evidence type="ECO:0000256" key="6">
    <source>
        <dbReference type="ARBA" id="ARBA00022777"/>
    </source>
</evidence>
<accession>A0ABW4RXT5</accession>
<evidence type="ECO:0000313" key="13">
    <source>
        <dbReference type="Proteomes" id="UP001597326"/>
    </source>
</evidence>
<comment type="catalytic activity">
    <reaction evidence="1">
        <text>ATP + protein L-histidine = ADP + protein N-phospho-L-histidine.</text>
        <dbReference type="EC" id="2.7.13.3"/>
    </reaction>
</comment>
<dbReference type="PANTHER" id="PTHR24421:SF10">
    <property type="entry name" value="NITRATE_NITRITE SENSOR PROTEIN NARQ"/>
    <property type="match status" value="1"/>
</dbReference>
<keyword evidence="13" id="KW-1185">Reference proteome</keyword>
<reference evidence="13" key="1">
    <citation type="journal article" date="2019" name="Int. J. Syst. Evol. Microbiol.">
        <title>The Global Catalogue of Microorganisms (GCM) 10K type strain sequencing project: providing services to taxonomists for standard genome sequencing and annotation.</title>
        <authorList>
            <consortium name="The Broad Institute Genomics Platform"/>
            <consortium name="The Broad Institute Genome Sequencing Center for Infectious Disease"/>
            <person name="Wu L."/>
            <person name="Ma J."/>
        </authorList>
    </citation>
    <scope>NUCLEOTIDE SEQUENCE [LARGE SCALE GENOMIC DNA]</scope>
    <source>
        <strain evidence="13">CAIM 431</strain>
    </source>
</reference>
<evidence type="ECO:0000256" key="1">
    <source>
        <dbReference type="ARBA" id="ARBA00000085"/>
    </source>
</evidence>
<feature type="transmembrane region" description="Helical" evidence="9">
    <location>
        <begin position="46"/>
        <end position="64"/>
    </location>
</feature>
<dbReference type="InterPro" id="IPR011712">
    <property type="entry name" value="Sig_transdc_His_kin_sub3_dim/P"/>
</dbReference>
<dbReference type="PANTHER" id="PTHR24421">
    <property type="entry name" value="NITRATE/NITRITE SENSOR PROTEIN NARX-RELATED"/>
    <property type="match status" value="1"/>
</dbReference>
<proteinExistence type="predicted"/>
<dbReference type="RefSeq" id="WP_343875349.1">
    <property type="nucleotide sequence ID" value="NZ_BAAAIX010000031.1"/>
</dbReference>
<dbReference type="Gene3D" id="3.30.565.10">
    <property type="entry name" value="Histidine kinase-like ATPase, C-terminal domain"/>
    <property type="match status" value="1"/>
</dbReference>
<evidence type="ECO:0000256" key="3">
    <source>
        <dbReference type="ARBA" id="ARBA00022553"/>
    </source>
</evidence>
<feature type="transmembrane region" description="Helical" evidence="9">
    <location>
        <begin position="103"/>
        <end position="124"/>
    </location>
</feature>
<protein>
    <recommendedName>
        <fullName evidence="2">histidine kinase</fullName>
        <ecNumber evidence="2">2.7.13.3</ecNumber>
    </recommendedName>
</protein>
<sequence>MSQAAAPHRPPGVSPTGWIVALLGAFYYLTPLAVARAREQMGTERIGLLVLGAVLSLVALVWLPRRPRGVVALLVVLWIVCPPAFGPALVVQERISRQPSRAPGAISAAVFLAAKLVGTFVASGGHPVDVSWVEFAISALGILLAMLVGWLQHSTQQERQQRQAATTARQEAWEARVEQARLAERERIAREMHDVVAHRISLIALHSGALAHRMREAEPESAELAGQIQANAKASLEELRAMLATLRGSQAAPEPPQPTLAGLSALLDQARGVGQQVELEVVRNLDEVGDRVSRHAFRIVQEGLTNARRHAPGAPTRVRVVRHPRELELVVVNPLADLAPPDHSGSGLGLVGVAERVEQLGGELEHGIRGAEFELRARLPLAAGPAEGAS</sequence>
<dbReference type="InterPro" id="IPR036259">
    <property type="entry name" value="MFS_trans_sf"/>
</dbReference>
<evidence type="ECO:0000256" key="7">
    <source>
        <dbReference type="ARBA" id="ARBA00022840"/>
    </source>
</evidence>
<dbReference type="InterPro" id="IPR036890">
    <property type="entry name" value="HATPase_C_sf"/>
</dbReference>
<dbReference type="Proteomes" id="UP001597326">
    <property type="component" value="Unassembled WGS sequence"/>
</dbReference>
<dbReference type="GO" id="GO:0016301">
    <property type="term" value="F:kinase activity"/>
    <property type="evidence" value="ECO:0007669"/>
    <property type="project" value="UniProtKB-KW"/>
</dbReference>
<dbReference type="CDD" id="cd16917">
    <property type="entry name" value="HATPase_UhpB-NarQ-NarX-like"/>
    <property type="match status" value="1"/>
</dbReference>
<name>A0ABW4RXT5_9ACTN</name>
<evidence type="ECO:0000256" key="5">
    <source>
        <dbReference type="ARBA" id="ARBA00022741"/>
    </source>
</evidence>
<keyword evidence="3" id="KW-0597">Phosphoprotein</keyword>
<feature type="transmembrane region" description="Helical" evidence="9">
    <location>
        <begin position="16"/>
        <end position="34"/>
    </location>
</feature>
<keyword evidence="9" id="KW-1133">Transmembrane helix</keyword>
<dbReference type="InterPro" id="IPR050482">
    <property type="entry name" value="Sensor_HK_TwoCompSys"/>
</dbReference>
<keyword evidence="5" id="KW-0547">Nucleotide-binding</keyword>
<dbReference type="Gene3D" id="1.20.5.1930">
    <property type="match status" value="1"/>
</dbReference>
<dbReference type="SUPFAM" id="SSF103473">
    <property type="entry name" value="MFS general substrate transporter"/>
    <property type="match status" value="1"/>
</dbReference>
<keyword evidence="9" id="KW-0472">Membrane</keyword>
<keyword evidence="7" id="KW-0067">ATP-binding</keyword>
<evidence type="ECO:0000259" key="10">
    <source>
        <dbReference type="Pfam" id="PF02518"/>
    </source>
</evidence>
<evidence type="ECO:0000256" key="4">
    <source>
        <dbReference type="ARBA" id="ARBA00022679"/>
    </source>
</evidence>
<evidence type="ECO:0000256" key="2">
    <source>
        <dbReference type="ARBA" id="ARBA00012438"/>
    </source>
</evidence>
<dbReference type="Pfam" id="PF02518">
    <property type="entry name" value="HATPase_c"/>
    <property type="match status" value="1"/>
</dbReference>
<dbReference type="InterPro" id="IPR003594">
    <property type="entry name" value="HATPase_dom"/>
</dbReference>
<evidence type="ECO:0000313" key="12">
    <source>
        <dbReference type="EMBL" id="MFD1891148.1"/>
    </source>
</evidence>
<dbReference type="EC" id="2.7.13.3" evidence="2"/>
<dbReference type="SUPFAM" id="SSF55874">
    <property type="entry name" value="ATPase domain of HSP90 chaperone/DNA topoisomerase II/histidine kinase"/>
    <property type="match status" value="1"/>
</dbReference>
<keyword evidence="6 12" id="KW-0418">Kinase</keyword>
<keyword evidence="9" id="KW-0812">Transmembrane</keyword>
<feature type="transmembrane region" description="Helical" evidence="9">
    <location>
        <begin position="70"/>
        <end position="91"/>
    </location>
</feature>
<feature type="domain" description="Signal transduction histidine kinase subgroup 3 dimerisation and phosphoacceptor" evidence="11">
    <location>
        <begin position="184"/>
        <end position="249"/>
    </location>
</feature>
<gene>
    <name evidence="12" type="ORF">ACFSCS_13290</name>
</gene>
<keyword evidence="8" id="KW-0902">Two-component regulatory system</keyword>
<feature type="transmembrane region" description="Helical" evidence="9">
    <location>
        <begin position="130"/>
        <end position="151"/>
    </location>
</feature>
<comment type="caution">
    <text evidence="12">The sequence shown here is derived from an EMBL/GenBank/DDBJ whole genome shotgun (WGS) entry which is preliminary data.</text>
</comment>
<evidence type="ECO:0000256" key="9">
    <source>
        <dbReference type="SAM" id="Phobius"/>
    </source>
</evidence>
<evidence type="ECO:0000259" key="11">
    <source>
        <dbReference type="Pfam" id="PF07730"/>
    </source>
</evidence>
<dbReference type="Pfam" id="PF07730">
    <property type="entry name" value="HisKA_3"/>
    <property type="match status" value="1"/>
</dbReference>